<name>A0A2S7SYV0_9BACT</name>
<accession>A0A2S7SYV0</accession>
<dbReference type="OrthoDB" id="680862at2"/>
<evidence type="ECO:0008006" key="4">
    <source>
        <dbReference type="Google" id="ProtNLM"/>
    </source>
</evidence>
<evidence type="ECO:0000313" key="2">
    <source>
        <dbReference type="EMBL" id="PQJ11894.1"/>
    </source>
</evidence>
<dbReference type="RefSeq" id="WP_105038774.1">
    <property type="nucleotide sequence ID" value="NZ_PPSL01000002.1"/>
</dbReference>
<gene>
    <name evidence="2" type="ORF">CJD36_008855</name>
</gene>
<evidence type="ECO:0000313" key="3">
    <source>
        <dbReference type="Proteomes" id="UP000239872"/>
    </source>
</evidence>
<protein>
    <recommendedName>
        <fullName evidence="4">Thioredoxin domain-containing protein</fullName>
    </recommendedName>
</protein>
<keyword evidence="3" id="KW-1185">Reference proteome</keyword>
<sequence>MKQVKFLFATLLLVISARSYSQMPVHTPKPKLIAVVNSATWCGVCKANAARFTAVLMPYSNKGVNIYLNDLSNEQTKEASKQQLQKDNVYEAVITTPRKGMGKALKACRMIQDKKHSADVSGIVTFIDPVTHKQLKQVSIAATDAEMTNTINKLLN</sequence>
<dbReference type="Gene3D" id="3.40.30.10">
    <property type="entry name" value="Glutaredoxin"/>
    <property type="match status" value="1"/>
</dbReference>
<dbReference type="SUPFAM" id="SSF52833">
    <property type="entry name" value="Thioredoxin-like"/>
    <property type="match status" value="1"/>
</dbReference>
<feature type="chain" id="PRO_5015686201" description="Thioredoxin domain-containing protein" evidence="1">
    <location>
        <begin position="22"/>
        <end position="156"/>
    </location>
</feature>
<dbReference type="InterPro" id="IPR036249">
    <property type="entry name" value="Thioredoxin-like_sf"/>
</dbReference>
<reference evidence="2 3" key="1">
    <citation type="submission" date="2018-01" db="EMBL/GenBank/DDBJ databases">
        <title>A novel member of the phylum Bacteroidetes isolated from glacier ice.</title>
        <authorList>
            <person name="Liu Q."/>
            <person name="Xin Y.-H."/>
        </authorList>
    </citation>
    <scope>NUCLEOTIDE SEQUENCE [LARGE SCALE GENOMIC DNA]</scope>
    <source>
        <strain evidence="2 3">RB1R16</strain>
    </source>
</reference>
<dbReference type="AlphaFoldDB" id="A0A2S7SYV0"/>
<proteinExistence type="predicted"/>
<evidence type="ECO:0000256" key="1">
    <source>
        <dbReference type="SAM" id="SignalP"/>
    </source>
</evidence>
<feature type="signal peptide" evidence="1">
    <location>
        <begin position="1"/>
        <end position="21"/>
    </location>
</feature>
<dbReference type="Proteomes" id="UP000239872">
    <property type="component" value="Unassembled WGS sequence"/>
</dbReference>
<comment type="caution">
    <text evidence="2">The sequence shown here is derived from an EMBL/GenBank/DDBJ whole genome shotgun (WGS) entry which is preliminary data.</text>
</comment>
<dbReference type="EMBL" id="PPSL01000002">
    <property type="protein sequence ID" value="PQJ11894.1"/>
    <property type="molecule type" value="Genomic_DNA"/>
</dbReference>
<keyword evidence="1" id="KW-0732">Signal</keyword>
<organism evidence="2 3">
    <name type="scientific">Flavipsychrobacter stenotrophus</name>
    <dbReference type="NCBI Taxonomy" id="2077091"/>
    <lineage>
        <taxon>Bacteria</taxon>
        <taxon>Pseudomonadati</taxon>
        <taxon>Bacteroidota</taxon>
        <taxon>Chitinophagia</taxon>
        <taxon>Chitinophagales</taxon>
        <taxon>Chitinophagaceae</taxon>
        <taxon>Flavipsychrobacter</taxon>
    </lineage>
</organism>